<dbReference type="SUPFAM" id="SSF56214">
    <property type="entry name" value="4'-phosphopantetheinyl transferase"/>
    <property type="match status" value="2"/>
</dbReference>
<protein>
    <submittedName>
        <fullName evidence="4">4'-phosphopantetheinyl transferase superfamily protein</fullName>
    </submittedName>
</protein>
<evidence type="ECO:0000313" key="4">
    <source>
        <dbReference type="EMBL" id="MEJ1249455.1"/>
    </source>
</evidence>
<evidence type="ECO:0000256" key="2">
    <source>
        <dbReference type="ARBA" id="ARBA00022679"/>
    </source>
</evidence>
<dbReference type="InterPro" id="IPR037143">
    <property type="entry name" value="4-PPantetheinyl_Trfase_dom_sf"/>
</dbReference>
<comment type="similarity">
    <text evidence="1">Belongs to the P-Pant transferase superfamily. Gsp/Sfp/HetI/AcpT family.</text>
</comment>
<keyword evidence="2 4" id="KW-0808">Transferase</keyword>
<dbReference type="AlphaFoldDB" id="A0AAW9R3Z6"/>
<dbReference type="GO" id="GO:0008897">
    <property type="term" value="F:holo-[acyl-carrier-protein] synthase activity"/>
    <property type="evidence" value="ECO:0007669"/>
    <property type="project" value="InterPro"/>
</dbReference>
<evidence type="ECO:0000256" key="1">
    <source>
        <dbReference type="ARBA" id="ARBA00010990"/>
    </source>
</evidence>
<gene>
    <name evidence="4" type="ORF">WB794_07190</name>
</gene>
<dbReference type="PANTHER" id="PTHR12215:SF10">
    <property type="entry name" value="L-AMINOADIPATE-SEMIALDEHYDE DEHYDROGENASE-PHOSPHOPANTETHEINYL TRANSFERASE"/>
    <property type="match status" value="1"/>
</dbReference>
<keyword evidence="5" id="KW-1185">Reference proteome</keyword>
<dbReference type="PANTHER" id="PTHR12215">
    <property type="entry name" value="PHOSPHOPANTETHEINE TRANSFERASE"/>
    <property type="match status" value="1"/>
</dbReference>
<dbReference type="GO" id="GO:0000287">
    <property type="term" value="F:magnesium ion binding"/>
    <property type="evidence" value="ECO:0007669"/>
    <property type="project" value="InterPro"/>
</dbReference>
<organism evidence="4 5">
    <name type="scientific">Denitratimonas tolerans</name>
    <dbReference type="NCBI Taxonomy" id="1338420"/>
    <lineage>
        <taxon>Bacteria</taxon>
        <taxon>Pseudomonadati</taxon>
        <taxon>Pseudomonadota</taxon>
        <taxon>Gammaproteobacteria</taxon>
        <taxon>Lysobacterales</taxon>
        <taxon>Lysobacteraceae</taxon>
        <taxon>Denitratimonas</taxon>
    </lineage>
</organism>
<comment type="caution">
    <text evidence="4">The sequence shown here is derived from an EMBL/GenBank/DDBJ whole genome shotgun (WGS) entry which is preliminary data.</text>
</comment>
<sequence length="234" mass="25450">MGVLLGVNDIDAVLERLPSTETWLGSDERARLAAMTHPLRRAQFLAGHGYARELLAEMEGGRAGDWTLERNAHGAPLALRRGRPTGLHLSLAHSGGQLAAAVAAVPVGVDIERALRQRDLLGLASALYAPAFVQVLAAEDDLARRQRFFQRWTLDEARAKALGTGLQPKALREHGWDRAADVAADGWTWNLADGWLALSLPERERGRILTHWSGPAPEAAAFGWRWSGGVLVPE</sequence>
<dbReference type="EMBL" id="JBBDHC010000008">
    <property type="protein sequence ID" value="MEJ1249455.1"/>
    <property type="molecule type" value="Genomic_DNA"/>
</dbReference>
<feature type="domain" description="4'-phosphopantetheinyl transferase" evidence="3">
    <location>
        <begin position="106"/>
        <end position="167"/>
    </location>
</feature>
<accession>A0AAW9R3Z6</accession>
<dbReference type="InterPro" id="IPR008278">
    <property type="entry name" value="4-PPantetheinyl_Trfase_dom"/>
</dbReference>
<dbReference type="Proteomes" id="UP001364472">
    <property type="component" value="Unassembled WGS sequence"/>
</dbReference>
<dbReference type="GO" id="GO:0019878">
    <property type="term" value="P:lysine biosynthetic process via aminoadipic acid"/>
    <property type="evidence" value="ECO:0007669"/>
    <property type="project" value="TreeGrafter"/>
</dbReference>
<dbReference type="GO" id="GO:0005829">
    <property type="term" value="C:cytosol"/>
    <property type="evidence" value="ECO:0007669"/>
    <property type="project" value="TreeGrafter"/>
</dbReference>
<dbReference type="InterPro" id="IPR050559">
    <property type="entry name" value="P-Pant_transferase_sf"/>
</dbReference>
<proteinExistence type="inferred from homology"/>
<reference evidence="4 5" key="1">
    <citation type="journal article" date="2016" name="Antonie Van Leeuwenhoek">
        <title>Denitratimonas tolerans gen. nov., sp. nov., a denitrifying bacterium isolated from a bioreactor for tannery wastewater treatment.</title>
        <authorList>
            <person name="Han S.I."/>
            <person name="Kim J.O."/>
            <person name="Lee Y.R."/>
            <person name="Ekpeghere K.I."/>
            <person name="Koh S.C."/>
            <person name="Whang K.S."/>
        </authorList>
    </citation>
    <scope>NUCLEOTIDE SEQUENCE [LARGE SCALE GENOMIC DNA]</scope>
    <source>
        <strain evidence="4 5">KACC 17565</strain>
    </source>
</reference>
<evidence type="ECO:0000313" key="5">
    <source>
        <dbReference type="Proteomes" id="UP001364472"/>
    </source>
</evidence>
<dbReference type="Pfam" id="PF01648">
    <property type="entry name" value="ACPS"/>
    <property type="match status" value="1"/>
</dbReference>
<evidence type="ECO:0000259" key="3">
    <source>
        <dbReference type="Pfam" id="PF01648"/>
    </source>
</evidence>
<dbReference type="Gene3D" id="3.90.470.20">
    <property type="entry name" value="4'-phosphopantetheinyl transferase domain"/>
    <property type="match status" value="1"/>
</dbReference>
<dbReference type="RefSeq" id="WP_337335171.1">
    <property type="nucleotide sequence ID" value="NZ_JBBDHC010000008.1"/>
</dbReference>
<name>A0AAW9R3Z6_9GAMM</name>